<dbReference type="Proteomes" id="UP001501170">
    <property type="component" value="Unassembled WGS sequence"/>
</dbReference>
<reference evidence="3" key="1">
    <citation type="journal article" date="2019" name="Int. J. Syst. Evol. Microbiol.">
        <title>The Global Catalogue of Microorganisms (GCM) 10K type strain sequencing project: providing services to taxonomists for standard genome sequencing and annotation.</title>
        <authorList>
            <consortium name="The Broad Institute Genomics Platform"/>
            <consortium name="The Broad Institute Genome Sequencing Center for Infectious Disease"/>
            <person name="Wu L."/>
            <person name="Ma J."/>
        </authorList>
    </citation>
    <scope>NUCLEOTIDE SEQUENCE [LARGE SCALE GENOMIC DNA]</scope>
    <source>
        <strain evidence="3">JCM 16227</strain>
    </source>
</reference>
<name>A0ABP5UQL6_9ACTN</name>
<protein>
    <submittedName>
        <fullName evidence="2">Uncharacterized protein</fullName>
    </submittedName>
</protein>
<gene>
    <name evidence="2" type="ORF">GCM10009855_25540</name>
</gene>
<evidence type="ECO:0000313" key="2">
    <source>
        <dbReference type="EMBL" id="GAA2384181.1"/>
    </source>
</evidence>
<evidence type="ECO:0000313" key="3">
    <source>
        <dbReference type="Proteomes" id="UP001501170"/>
    </source>
</evidence>
<evidence type="ECO:0000256" key="1">
    <source>
        <dbReference type="SAM" id="MobiDB-lite"/>
    </source>
</evidence>
<dbReference type="EMBL" id="BAAARB010000013">
    <property type="protein sequence ID" value="GAA2384181.1"/>
    <property type="molecule type" value="Genomic_DNA"/>
</dbReference>
<sequence length="117" mass="12646">MQSRAAPAEWGAGDEQALAPSGMRTAMLASRAPMRGDRTCRPPSGRLRPRDIGGATQEGLAAARGDRLLPGRPQWRDRTGIAPDFLVWHRVLDGANLTRAVLGQIWRAVVGGPTVRR</sequence>
<comment type="caution">
    <text evidence="2">The sequence shown here is derived from an EMBL/GenBank/DDBJ whole genome shotgun (WGS) entry which is preliminary data.</text>
</comment>
<keyword evidence="3" id="KW-1185">Reference proteome</keyword>
<feature type="region of interest" description="Disordered" evidence="1">
    <location>
        <begin position="1"/>
        <end position="59"/>
    </location>
</feature>
<organism evidence="2 3">
    <name type="scientific">Gordonia cholesterolivorans</name>
    <dbReference type="NCBI Taxonomy" id="559625"/>
    <lineage>
        <taxon>Bacteria</taxon>
        <taxon>Bacillati</taxon>
        <taxon>Actinomycetota</taxon>
        <taxon>Actinomycetes</taxon>
        <taxon>Mycobacteriales</taxon>
        <taxon>Gordoniaceae</taxon>
        <taxon>Gordonia</taxon>
    </lineage>
</organism>
<accession>A0ABP5UQL6</accession>
<proteinExistence type="predicted"/>